<comment type="caution">
    <text evidence="1">The sequence shown here is derived from an EMBL/GenBank/DDBJ whole genome shotgun (WGS) entry which is preliminary data.</text>
</comment>
<evidence type="ECO:0000313" key="1">
    <source>
        <dbReference type="EMBL" id="KAJ9654344.1"/>
    </source>
</evidence>
<proteinExistence type="predicted"/>
<name>A0ACC3A2I1_9EURO</name>
<organism evidence="1 2">
    <name type="scientific">Neophaeococcomyces mojaviensis</name>
    <dbReference type="NCBI Taxonomy" id="3383035"/>
    <lineage>
        <taxon>Eukaryota</taxon>
        <taxon>Fungi</taxon>
        <taxon>Dikarya</taxon>
        <taxon>Ascomycota</taxon>
        <taxon>Pezizomycotina</taxon>
        <taxon>Eurotiomycetes</taxon>
        <taxon>Chaetothyriomycetidae</taxon>
        <taxon>Chaetothyriales</taxon>
        <taxon>Chaetothyriales incertae sedis</taxon>
        <taxon>Neophaeococcomyces</taxon>
    </lineage>
</organism>
<gene>
    <name evidence="1" type="primary">ATG16</name>
    <name evidence="1" type="ORF">H2198_006575</name>
</gene>
<reference evidence="1" key="1">
    <citation type="submission" date="2022-10" db="EMBL/GenBank/DDBJ databases">
        <title>Culturing micro-colonial fungi from biological soil crusts in the Mojave desert and describing Neophaeococcomyces mojavensis, and introducing the new genera and species Taxawa tesnikishii.</title>
        <authorList>
            <person name="Kurbessoian T."/>
            <person name="Stajich J.E."/>
        </authorList>
    </citation>
    <scope>NUCLEOTIDE SEQUENCE</scope>
    <source>
        <strain evidence="1">JES_112</strain>
    </source>
</reference>
<protein>
    <submittedName>
        <fullName evidence="1">Autophagy protein 16, interacts with Atg12p-Atg5p</fullName>
    </submittedName>
</protein>
<dbReference type="Proteomes" id="UP001172386">
    <property type="component" value="Unassembled WGS sequence"/>
</dbReference>
<keyword evidence="2" id="KW-1185">Reference proteome</keyword>
<accession>A0ACC3A2I1</accession>
<sequence>MADWKSQYLAALKARDELEKADAEIYDRCEDVCLKHSTDADSTGTSLADHNAELRAELRKARDSAKAEAPPSTPPPAPLVSYAFRRQASSPQPSNDTAATAQLRQDFAKAQQDRADLQSQLESLKKEVETISLKSKSDQKKISSLTNSNTQLAMRLRDREEELRGKAKLLVNVQDENATLNLQLNVAEDQAKQMKKENQELVDRWMAKMGKEAEKMNEEGKFK</sequence>
<dbReference type="EMBL" id="JAPDRQ010000123">
    <property type="protein sequence ID" value="KAJ9654344.1"/>
    <property type="molecule type" value="Genomic_DNA"/>
</dbReference>
<evidence type="ECO:0000313" key="2">
    <source>
        <dbReference type="Proteomes" id="UP001172386"/>
    </source>
</evidence>